<sequence>MRAAGGLIGEAVSGGRGEPLVPLCQQAEWRKRNGDRRRAQSLDLQFSSVSSCKGEMIHRRPRGIALRGYSDRRLGLGHTLAFWANIVHNDAEASQVGQSDKAQEG</sequence>
<organism evidence="1 2">
    <name type="scientific">Marchantia polymorpha subsp. ruderalis</name>
    <dbReference type="NCBI Taxonomy" id="1480154"/>
    <lineage>
        <taxon>Eukaryota</taxon>
        <taxon>Viridiplantae</taxon>
        <taxon>Streptophyta</taxon>
        <taxon>Embryophyta</taxon>
        <taxon>Marchantiophyta</taxon>
        <taxon>Marchantiopsida</taxon>
        <taxon>Marchantiidae</taxon>
        <taxon>Marchantiales</taxon>
        <taxon>Marchantiaceae</taxon>
        <taxon>Marchantia</taxon>
    </lineage>
</organism>
<dbReference type="Proteomes" id="UP000077202">
    <property type="component" value="Unassembled WGS sequence"/>
</dbReference>
<gene>
    <name evidence="1" type="ORF">AXG93_2374s1270</name>
</gene>
<reference evidence="1" key="1">
    <citation type="submission" date="2016-03" db="EMBL/GenBank/DDBJ databases">
        <title>Mechanisms controlling the formation of the plant cell surface in tip-growing cells are functionally conserved among land plants.</title>
        <authorList>
            <person name="Honkanen S."/>
            <person name="Jones V.A."/>
            <person name="Morieri G."/>
            <person name="Champion C."/>
            <person name="Hetherington A.J."/>
            <person name="Kelly S."/>
            <person name="Saint-Marcoux D."/>
            <person name="Proust H."/>
            <person name="Prescott H."/>
            <person name="Dolan L."/>
        </authorList>
    </citation>
    <scope>NUCLEOTIDE SEQUENCE [LARGE SCALE GENOMIC DNA]</scope>
    <source>
        <tissue evidence="1">Whole gametophyte</tissue>
    </source>
</reference>
<evidence type="ECO:0000313" key="1">
    <source>
        <dbReference type="EMBL" id="OAE32581.1"/>
    </source>
</evidence>
<protein>
    <submittedName>
        <fullName evidence="1">Uncharacterized protein</fullName>
    </submittedName>
</protein>
<dbReference type="AlphaFoldDB" id="A0A176WJ11"/>
<accession>A0A176WJ11</accession>
<evidence type="ECO:0000313" key="2">
    <source>
        <dbReference type="Proteomes" id="UP000077202"/>
    </source>
</evidence>
<dbReference type="EMBL" id="LVLJ01000784">
    <property type="protein sequence ID" value="OAE32581.1"/>
    <property type="molecule type" value="Genomic_DNA"/>
</dbReference>
<name>A0A176WJ11_MARPO</name>
<comment type="caution">
    <text evidence="1">The sequence shown here is derived from an EMBL/GenBank/DDBJ whole genome shotgun (WGS) entry which is preliminary data.</text>
</comment>
<keyword evidence="2" id="KW-1185">Reference proteome</keyword>
<proteinExistence type="predicted"/>